<dbReference type="InterPro" id="IPR029002">
    <property type="entry name" value="PLPC/GPLD1"/>
</dbReference>
<proteinExistence type="predicted"/>
<keyword evidence="3" id="KW-1185">Reference proteome</keyword>
<dbReference type="Proteomes" id="UP001498469">
    <property type="component" value="Unassembled WGS sequence"/>
</dbReference>
<feature type="domain" description="Phospholipase C/D" evidence="1">
    <location>
        <begin position="5"/>
        <end position="147"/>
    </location>
</feature>
<evidence type="ECO:0000313" key="2">
    <source>
        <dbReference type="EMBL" id="MEF2113420.1"/>
    </source>
</evidence>
<protein>
    <submittedName>
        <fullName evidence="2">Zinc dependent phospholipase C family protein</fullName>
    </submittedName>
</protein>
<dbReference type="RefSeq" id="WP_216251829.1">
    <property type="nucleotide sequence ID" value="NZ_JAZHFS010000012.1"/>
</dbReference>
<comment type="caution">
    <text evidence="2">The sequence shown here is derived from an EMBL/GenBank/DDBJ whole genome shotgun (WGS) entry which is preliminary data.</text>
</comment>
<accession>A0ABU7USN3</accession>
<evidence type="ECO:0000259" key="1">
    <source>
        <dbReference type="Pfam" id="PF00882"/>
    </source>
</evidence>
<dbReference type="Pfam" id="PF00882">
    <property type="entry name" value="Zn_dep_PLPC"/>
    <property type="match status" value="1"/>
</dbReference>
<name>A0ABU7USN3_9CLOT</name>
<reference evidence="2 3" key="1">
    <citation type="submission" date="2023-11" db="EMBL/GenBank/DDBJ databases">
        <title>Draft genome sequence of a psychrophilic Clostridium strain from permafrost water brine.</title>
        <authorList>
            <person name="Shcherbakova V.A."/>
            <person name="Trubitsyn V.E."/>
            <person name="Zakharyuk A.G."/>
        </authorList>
    </citation>
    <scope>NUCLEOTIDE SEQUENCE [LARGE SCALE GENOMIC DNA]</scope>
    <source>
        <strain evidence="2 3">14F</strain>
    </source>
</reference>
<gene>
    <name evidence="2" type="ORF">SJI18_14015</name>
</gene>
<sequence length="195" mass="22956">MIVNTHLLMSQILYKHLLSNMNFKLDRLAFAYGNIKPDFINKDINCAHTLDESLYKVNIYSEELMSENISIKEFSESLGIICHFVCDYFCLYHRDGNEKKGAYEHLFYEMTLHVKLLTIILKDKLKLKNHEIFQENVENIVLNMDKNYRTEAKCLSKDITYALSGALQISESIVYSSQLYFQQKEINNLKKYQLN</sequence>
<evidence type="ECO:0000313" key="3">
    <source>
        <dbReference type="Proteomes" id="UP001498469"/>
    </source>
</evidence>
<dbReference type="EMBL" id="JAZHFS010000012">
    <property type="protein sequence ID" value="MEF2113420.1"/>
    <property type="molecule type" value="Genomic_DNA"/>
</dbReference>
<organism evidence="2 3">
    <name type="scientific">Clostridium frigoriphilum</name>
    <dbReference type="NCBI Taxonomy" id="443253"/>
    <lineage>
        <taxon>Bacteria</taxon>
        <taxon>Bacillati</taxon>
        <taxon>Bacillota</taxon>
        <taxon>Clostridia</taxon>
        <taxon>Eubacteriales</taxon>
        <taxon>Clostridiaceae</taxon>
        <taxon>Clostridium</taxon>
    </lineage>
</organism>